<dbReference type="AlphaFoldDB" id="A0A1G7XDT1"/>
<dbReference type="InterPro" id="IPR026870">
    <property type="entry name" value="Zinc_ribbon_dom"/>
</dbReference>
<organism evidence="3 4">
    <name type="scientific">Prevotella communis</name>
    <dbReference type="NCBI Taxonomy" id="2913614"/>
    <lineage>
        <taxon>Bacteria</taxon>
        <taxon>Pseudomonadati</taxon>
        <taxon>Bacteroidota</taxon>
        <taxon>Bacteroidia</taxon>
        <taxon>Bacteroidales</taxon>
        <taxon>Prevotellaceae</taxon>
        <taxon>Prevotella</taxon>
    </lineage>
</organism>
<dbReference type="STRING" id="645274.SAMN04487901_11061"/>
<dbReference type="Proteomes" id="UP000198779">
    <property type="component" value="Unassembled WGS sequence"/>
</dbReference>
<keyword evidence="1" id="KW-0812">Transmembrane</keyword>
<feature type="domain" description="Zinc-ribbon" evidence="2">
    <location>
        <begin position="2"/>
        <end position="22"/>
    </location>
</feature>
<accession>A0A1G7XDT1</accession>
<proteinExistence type="predicted"/>
<evidence type="ECO:0000313" key="4">
    <source>
        <dbReference type="Proteomes" id="UP000198779"/>
    </source>
</evidence>
<evidence type="ECO:0000313" key="3">
    <source>
        <dbReference type="EMBL" id="SDG82211.1"/>
    </source>
</evidence>
<feature type="transmembrane region" description="Helical" evidence="1">
    <location>
        <begin position="33"/>
        <end position="56"/>
    </location>
</feature>
<evidence type="ECO:0000259" key="2">
    <source>
        <dbReference type="Pfam" id="PF13240"/>
    </source>
</evidence>
<feature type="transmembrane region" description="Helical" evidence="1">
    <location>
        <begin position="68"/>
        <end position="88"/>
    </location>
</feature>
<keyword evidence="1" id="KW-0472">Membrane</keyword>
<evidence type="ECO:0000256" key="1">
    <source>
        <dbReference type="SAM" id="Phobius"/>
    </source>
</evidence>
<keyword evidence="4" id="KW-1185">Reference proteome</keyword>
<dbReference type="RefSeq" id="WP_091817945.1">
    <property type="nucleotide sequence ID" value="NZ_CP091794.1"/>
</dbReference>
<dbReference type="EMBL" id="FNCQ01000010">
    <property type="protein sequence ID" value="SDG82211.1"/>
    <property type="molecule type" value="Genomic_DNA"/>
</dbReference>
<keyword evidence="1" id="KW-1133">Transmembrane helix</keyword>
<protein>
    <recommendedName>
        <fullName evidence="2">Zinc-ribbon domain-containing protein</fullName>
    </recommendedName>
</protein>
<gene>
    <name evidence="3" type="ORF">SAMN04487901_11061</name>
</gene>
<name>A0A1G7XDT1_9BACT</name>
<feature type="transmembrane region" description="Helical" evidence="1">
    <location>
        <begin position="95"/>
        <end position="117"/>
    </location>
</feature>
<reference evidence="4" key="1">
    <citation type="submission" date="2016-10" db="EMBL/GenBank/DDBJ databases">
        <authorList>
            <person name="Varghese N."/>
            <person name="Submissions S."/>
        </authorList>
    </citation>
    <scope>NUCLEOTIDE SEQUENCE [LARGE SCALE GENOMIC DNA]</scope>
    <source>
        <strain evidence="4">BP1-148</strain>
    </source>
</reference>
<sequence length="124" mass="14357">MKCPKCSHENDENALYCNKCGIKFDKRQDWNSILIMAYCFSIIFMSITNASIGYLFDWIGCTWQTKHFVYLFLNIVAALLTFVLPFGIRNTWMKIVSFILIAIAAIINISRNIYAIIETYNTGF</sequence>
<dbReference type="Pfam" id="PF13240">
    <property type="entry name" value="Zn_Ribbon_1"/>
    <property type="match status" value="1"/>
</dbReference>